<proteinExistence type="predicted"/>
<accession>X1PQT8</accession>
<dbReference type="AlphaFoldDB" id="X1PQT8"/>
<protein>
    <submittedName>
        <fullName evidence="1">Uncharacterized protein</fullName>
    </submittedName>
</protein>
<reference evidence="1" key="1">
    <citation type="journal article" date="2014" name="Front. Microbiol.">
        <title>High frequency of phylogenetically diverse reductive dehalogenase-homologous genes in deep subseafloor sedimentary metagenomes.</title>
        <authorList>
            <person name="Kawai M."/>
            <person name="Futagami T."/>
            <person name="Toyoda A."/>
            <person name="Takaki Y."/>
            <person name="Nishi S."/>
            <person name="Hori S."/>
            <person name="Arai W."/>
            <person name="Tsubouchi T."/>
            <person name="Morono Y."/>
            <person name="Uchiyama I."/>
            <person name="Ito T."/>
            <person name="Fujiyama A."/>
            <person name="Inagaki F."/>
            <person name="Takami H."/>
        </authorList>
    </citation>
    <scope>NUCLEOTIDE SEQUENCE</scope>
    <source>
        <strain evidence="1">Expedition CK06-06</strain>
    </source>
</reference>
<name>X1PQT8_9ZZZZ</name>
<organism evidence="1">
    <name type="scientific">marine sediment metagenome</name>
    <dbReference type="NCBI Taxonomy" id="412755"/>
    <lineage>
        <taxon>unclassified sequences</taxon>
        <taxon>metagenomes</taxon>
        <taxon>ecological metagenomes</taxon>
    </lineage>
</organism>
<dbReference type="EMBL" id="BARV01028335">
    <property type="protein sequence ID" value="GAI33259.1"/>
    <property type="molecule type" value="Genomic_DNA"/>
</dbReference>
<sequence>MKIQILIKTFKIKLIYTFSMSLPYMTISQSFPYSIGSYSYYSKELFLLKGAFLFSTLGAF</sequence>
<evidence type="ECO:0000313" key="1">
    <source>
        <dbReference type="EMBL" id="GAI33259.1"/>
    </source>
</evidence>
<gene>
    <name evidence="1" type="ORF">S06H3_45394</name>
</gene>
<comment type="caution">
    <text evidence="1">The sequence shown here is derived from an EMBL/GenBank/DDBJ whole genome shotgun (WGS) entry which is preliminary data.</text>
</comment>